<feature type="region of interest" description="Disordered" evidence="1">
    <location>
        <begin position="38"/>
        <end position="81"/>
    </location>
</feature>
<feature type="region of interest" description="Disordered" evidence="1">
    <location>
        <begin position="191"/>
        <end position="225"/>
    </location>
</feature>
<dbReference type="AlphaFoldDB" id="A0A4U6VZB2"/>
<accession>A0A4U6VZB2</accession>
<dbReference type="Gramene" id="TKW33419">
    <property type="protein sequence ID" value="TKW33419"/>
    <property type="gene ID" value="SEVIR_2G234200v2"/>
</dbReference>
<sequence>MAGWERQRRGTAAVGKWGEMERRLRGFDSSPYLGLRRLHGGKQEAAGAAQETPERGGVGRKAQCVAGPDEENRDAMACSSGGARGWRRRDAVVARRQAAVQHEARSRTGAWGRVRPRRMQRCGEHVRGSGGGAWCAGGKAKAACGTASHVEAKVRAASTVNAVCVQGEGVAVMHWGGDHGERVGQGERCAPGVRRARPRRRDMRWSQARRSSVHGRGWDRSKALPSSGARRWRWRALGEVLAGPGHGAGGAGAARREHWRLGGRPECGTGVAVGRAGFPIGCLLPIRSRPIRRLG</sequence>
<reference evidence="2" key="1">
    <citation type="submission" date="2019-03" db="EMBL/GenBank/DDBJ databases">
        <title>WGS assembly of Setaria viridis.</title>
        <authorList>
            <person name="Huang P."/>
            <person name="Jenkins J."/>
            <person name="Grimwood J."/>
            <person name="Barry K."/>
            <person name="Healey A."/>
            <person name="Mamidi S."/>
            <person name="Sreedasyam A."/>
            <person name="Shu S."/>
            <person name="Feldman M."/>
            <person name="Wu J."/>
            <person name="Yu Y."/>
            <person name="Chen C."/>
            <person name="Johnson J."/>
            <person name="Rokhsar D."/>
            <person name="Baxter I."/>
            <person name="Schmutz J."/>
            <person name="Brutnell T."/>
            <person name="Kellogg E."/>
        </authorList>
    </citation>
    <scope>NUCLEOTIDE SEQUENCE [LARGE SCALE GENOMIC DNA]</scope>
</reference>
<evidence type="ECO:0000313" key="3">
    <source>
        <dbReference type="Proteomes" id="UP000298652"/>
    </source>
</evidence>
<name>A0A4U6VZB2_SETVI</name>
<proteinExistence type="predicted"/>
<evidence type="ECO:0000256" key="1">
    <source>
        <dbReference type="SAM" id="MobiDB-lite"/>
    </source>
</evidence>
<dbReference type="Proteomes" id="UP000298652">
    <property type="component" value="Chromosome 2"/>
</dbReference>
<organism evidence="2 3">
    <name type="scientific">Setaria viridis</name>
    <name type="common">Green bristlegrass</name>
    <name type="synonym">Setaria italica subsp. viridis</name>
    <dbReference type="NCBI Taxonomy" id="4556"/>
    <lineage>
        <taxon>Eukaryota</taxon>
        <taxon>Viridiplantae</taxon>
        <taxon>Streptophyta</taxon>
        <taxon>Embryophyta</taxon>
        <taxon>Tracheophyta</taxon>
        <taxon>Spermatophyta</taxon>
        <taxon>Magnoliopsida</taxon>
        <taxon>Liliopsida</taxon>
        <taxon>Poales</taxon>
        <taxon>Poaceae</taxon>
        <taxon>PACMAD clade</taxon>
        <taxon>Panicoideae</taxon>
        <taxon>Panicodae</taxon>
        <taxon>Paniceae</taxon>
        <taxon>Cenchrinae</taxon>
        <taxon>Setaria</taxon>
    </lineage>
</organism>
<keyword evidence="3" id="KW-1185">Reference proteome</keyword>
<protein>
    <submittedName>
        <fullName evidence="2">Uncharacterized protein</fullName>
    </submittedName>
</protein>
<dbReference type="EMBL" id="CM016553">
    <property type="protein sequence ID" value="TKW33419.1"/>
    <property type="molecule type" value="Genomic_DNA"/>
</dbReference>
<gene>
    <name evidence="2" type="ORF">SEVIR_2G234200v2</name>
</gene>
<evidence type="ECO:0000313" key="2">
    <source>
        <dbReference type="EMBL" id="TKW33419.1"/>
    </source>
</evidence>